<feature type="compositionally biased region" description="Polar residues" evidence="1">
    <location>
        <begin position="55"/>
        <end position="69"/>
    </location>
</feature>
<feature type="compositionally biased region" description="Polar residues" evidence="1">
    <location>
        <begin position="131"/>
        <end position="140"/>
    </location>
</feature>
<reference evidence="2 3" key="1">
    <citation type="submission" date="2023-05" db="EMBL/GenBank/DDBJ databases">
        <title>Draft genome sequence of Streptomyces sp. B-S-A6 isolated from a cave soil in Thailand.</title>
        <authorList>
            <person name="Chamroensaksri N."/>
            <person name="Muangham S."/>
        </authorList>
    </citation>
    <scope>NUCLEOTIDE SEQUENCE [LARGE SCALE GENOMIC DNA]</scope>
    <source>
        <strain evidence="2 3">B-S-A6</strain>
    </source>
</reference>
<feature type="region of interest" description="Disordered" evidence="1">
    <location>
        <begin position="283"/>
        <end position="333"/>
    </location>
</feature>
<gene>
    <name evidence="2" type="ORF">QIS96_16875</name>
</gene>
<feature type="region of interest" description="Disordered" evidence="1">
    <location>
        <begin position="48"/>
        <end position="186"/>
    </location>
</feature>
<dbReference type="RefSeq" id="WP_282543426.1">
    <property type="nucleotide sequence ID" value="NZ_JASCIQ010000016.1"/>
</dbReference>
<feature type="compositionally biased region" description="Low complexity" evidence="1">
    <location>
        <begin position="74"/>
        <end position="83"/>
    </location>
</feature>
<protein>
    <recommendedName>
        <fullName evidence="4">Secreted protein</fullName>
    </recommendedName>
</protein>
<evidence type="ECO:0000256" key="1">
    <source>
        <dbReference type="SAM" id="MobiDB-lite"/>
    </source>
</evidence>
<organism evidence="2 3">
    <name type="scientific">Streptomyces cavernicola</name>
    <dbReference type="NCBI Taxonomy" id="3043613"/>
    <lineage>
        <taxon>Bacteria</taxon>
        <taxon>Bacillati</taxon>
        <taxon>Actinomycetota</taxon>
        <taxon>Actinomycetes</taxon>
        <taxon>Kitasatosporales</taxon>
        <taxon>Streptomycetaceae</taxon>
        <taxon>Streptomyces</taxon>
    </lineage>
</organism>
<feature type="compositionally biased region" description="Low complexity" evidence="1">
    <location>
        <begin position="163"/>
        <end position="186"/>
    </location>
</feature>
<comment type="caution">
    <text evidence="2">The sequence shown here is derived from an EMBL/GenBank/DDBJ whole genome shotgun (WGS) entry which is preliminary data.</text>
</comment>
<feature type="compositionally biased region" description="Acidic residues" evidence="1">
    <location>
        <begin position="95"/>
        <end position="107"/>
    </location>
</feature>
<accession>A0ABT6SDE0</accession>
<sequence length="366" mass="37301">MTAAAAIPAAQRMARSAGGRRALRVGLFLGALLALGLLFGGRAQAAEAVDAPQASRTVSSTEGSATSTRGGFESASASATSTAGPSEWAGSSEPTEADPTAESEPEPGYESAFKPASEPGATAAFKPASKPTATSASEPVSDSDSEADSEFGPRAALRHTVRAAVDSTSAAGVTATSVATSTTTSTAVSLTRYVTGELTRTVANPLGLLAEEAARRLPESPFPRPSLPEFGEIGPGGDATQPVPDRVVPQEREHGARADDGAAHKVRSAFACQRWDRFGGNVAAGQAHDAAGRDARQQPQLPSDDPQGPYGIAGQSASDGGAQRHGELHATTVTGVPPFRLVAGEGAATAYHPTRDRHRDILEFPG</sequence>
<dbReference type="Proteomes" id="UP001223978">
    <property type="component" value="Unassembled WGS sequence"/>
</dbReference>
<evidence type="ECO:0008006" key="4">
    <source>
        <dbReference type="Google" id="ProtNLM"/>
    </source>
</evidence>
<evidence type="ECO:0000313" key="3">
    <source>
        <dbReference type="Proteomes" id="UP001223978"/>
    </source>
</evidence>
<proteinExistence type="predicted"/>
<keyword evidence="3" id="KW-1185">Reference proteome</keyword>
<feature type="region of interest" description="Disordered" evidence="1">
    <location>
        <begin position="347"/>
        <end position="366"/>
    </location>
</feature>
<name>A0ABT6SDE0_9ACTN</name>
<feature type="compositionally biased region" description="Basic and acidic residues" evidence="1">
    <location>
        <begin position="353"/>
        <end position="366"/>
    </location>
</feature>
<evidence type="ECO:0000313" key="2">
    <source>
        <dbReference type="EMBL" id="MDI3405488.1"/>
    </source>
</evidence>
<dbReference type="EMBL" id="JASCIQ010000016">
    <property type="protein sequence ID" value="MDI3405488.1"/>
    <property type="molecule type" value="Genomic_DNA"/>
</dbReference>